<feature type="compositionally biased region" description="Polar residues" evidence="1">
    <location>
        <begin position="239"/>
        <end position="252"/>
    </location>
</feature>
<feature type="compositionally biased region" description="Polar residues" evidence="1">
    <location>
        <begin position="101"/>
        <end position="113"/>
    </location>
</feature>
<evidence type="ECO:0000256" key="1">
    <source>
        <dbReference type="SAM" id="MobiDB-lite"/>
    </source>
</evidence>
<feature type="region of interest" description="Disordered" evidence="1">
    <location>
        <begin position="370"/>
        <end position="418"/>
    </location>
</feature>
<feature type="compositionally biased region" description="Polar residues" evidence="1">
    <location>
        <begin position="400"/>
        <end position="412"/>
    </location>
</feature>
<proteinExistence type="predicted"/>
<feature type="compositionally biased region" description="Polar residues" evidence="1">
    <location>
        <begin position="270"/>
        <end position="291"/>
    </location>
</feature>
<dbReference type="PANTHER" id="PTHR40625:SF1">
    <property type="entry name" value="AMP-ACTIVATED PROTEIN KINASE GLYCOGEN-BINDING DOMAIN-CONTAINING PROTEIN"/>
    <property type="match status" value="1"/>
</dbReference>
<accession>A0ABQ9NU61</accession>
<feature type="region of interest" description="Disordered" evidence="1">
    <location>
        <begin position="95"/>
        <end position="181"/>
    </location>
</feature>
<gene>
    <name evidence="2" type="ORF">H2201_005340</name>
</gene>
<dbReference type="PANTHER" id="PTHR40625">
    <property type="entry name" value="GTP-BINDING PROTEIN ESDC-RELATED"/>
    <property type="match status" value="1"/>
</dbReference>
<feature type="compositionally biased region" description="Polar residues" evidence="1">
    <location>
        <begin position="299"/>
        <end position="312"/>
    </location>
</feature>
<evidence type="ECO:0000313" key="2">
    <source>
        <dbReference type="EMBL" id="KAJ9664100.1"/>
    </source>
</evidence>
<protein>
    <submittedName>
        <fullName evidence="2">Uncharacterized protein</fullName>
    </submittedName>
</protein>
<evidence type="ECO:0000313" key="3">
    <source>
        <dbReference type="Proteomes" id="UP001172684"/>
    </source>
</evidence>
<feature type="compositionally biased region" description="Low complexity" evidence="1">
    <location>
        <begin position="508"/>
        <end position="518"/>
    </location>
</feature>
<dbReference type="Proteomes" id="UP001172684">
    <property type="component" value="Unassembled WGS sequence"/>
</dbReference>
<sequence length="695" mass="74602">MTVELFGSWDNFSRAYRMEKDPRKGPCSWSGCHTFQNIICDGDPQSLTEKRDGGLKMGGTYWYYYKLDGDSEYHDPSQPSTTACPLLPGQRVNILEVPSDGGTSSELHTQNPQDRYRNPIPPVTLPSKAIHASSQSPEPPKNAPVPLSGSACGRSSPVRVRNGSVVETSSPERSSGHKRGISLVSDAPAKVFKSALCHLKGFATPSVSSDRASGTPSDRQQKTRDNDAALNSEPRRRLQQTSLDGQKESSAPNRHRTASAGKAPMPESIRPSSSSQNRKHSLSTATSQPRKSSLEKATGAQTSRVSSDSVPQEGQEGRPVTKALSAYSRALCEYTRAMTPPKAVLRNGVVLDERPPSQSSYMPTLVKNTGVEPATTSQPSVDPRDAPRVQSRGSRHSPPRQANSSTGDVTTGDSRESTIDEPLITVSASSSELDQVASSLSPFLEAQSLDLHANLAQAREVTISKTHRPTLLRSHFSEWSNTSDQPVSPAERPATPPHVGDDCSPIFSSLDGSSGRSSPNRHSTDTQVTITQVAADEDDLSKHFTGMSNPQNSQSAASALLDLYFNSSAASELNPFDTNLGQPYATPISESPQIGIAIGEPPEVYGAPSPSMKSEAQQTDPLRVFASSQSYSLPHGATISQSTLTKGRTHRAAFIMPESSDHGPLLHQPLDGTGHNLSITAQLMDEFAYLSDVVN</sequence>
<comment type="caution">
    <text evidence="2">The sequence shown here is derived from an EMBL/GenBank/DDBJ whole genome shotgun (WGS) entry which is preliminary data.</text>
</comment>
<feature type="compositionally biased region" description="Polar residues" evidence="1">
    <location>
        <begin position="205"/>
        <end position="218"/>
    </location>
</feature>
<keyword evidence="3" id="KW-1185">Reference proteome</keyword>
<feature type="compositionally biased region" description="Polar residues" evidence="1">
    <location>
        <begin position="477"/>
        <end position="486"/>
    </location>
</feature>
<dbReference type="EMBL" id="JAPDRL010000039">
    <property type="protein sequence ID" value="KAJ9664100.1"/>
    <property type="molecule type" value="Genomic_DNA"/>
</dbReference>
<feature type="region of interest" description="Disordered" evidence="1">
    <location>
        <begin position="204"/>
        <end position="321"/>
    </location>
</feature>
<reference evidence="2" key="1">
    <citation type="submission" date="2022-10" db="EMBL/GenBank/DDBJ databases">
        <title>Culturing micro-colonial fungi from biological soil crusts in the Mojave desert and describing Neophaeococcomyces mojavensis, and introducing the new genera and species Taxawa tesnikishii.</title>
        <authorList>
            <person name="Kurbessoian T."/>
            <person name="Stajich J.E."/>
        </authorList>
    </citation>
    <scope>NUCLEOTIDE SEQUENCE</scope>
    <source>
        <strain evidence="2">TK_1</strain>
    </source>
</reference>
<organism evidence="2 3">
    <name type="scientific">Coniosporium apollinis</name>
    <dbReference type="NCBI Taxonomy" id="61459"/>
    <lineage>
        <taxon>Eukaryota</taxon>
        <taxon>Fungi</taxon>
        <taxon>Dikarya</taxon>
        <taxon>Ascomycota</taxon>
        <taxon>Pezizomycotina</taxon>
        <taxon>Dothideomycetes</taxon>
        <taxon>Dothideomycetes incertae sedis</taxon>
        <taxon>Coniosporium</taxon>
    </lineage>
</organism>
<feature type="region of interest" description="Disordered" evidence="1">
    <location>
        <begin position="474"/>
        <end position="526"/>
    </location>
</feature>
<name>A0ABQ9NU61_9PEZI</name>